<reference evidence="3" key="2">
    <citation type="submission" date="2014-06" db="EMBL/GenBank/DDBJ databases">
        <title>The complete genome of Blastobotrys (Arxula) adeninivorans LS3 - a yeast of biotechnological interest.</title>
        <authorList>
            <person name="Kunze G."/>
            <person name="Gaillardin C."/>
            <person name="Czernicka M."/>
            <person name="Durrens P."/>
            <person name="Martin T."/>
            <person name="Boer E."/>
            <person name="Gabaldon T."/>
            <person name="Cruz J."/>
            <person name="Talla E."/>
            <person name="Marck C."/>
            <person name="Goffeau A."/>
            <person name="Barbe V."/>
            <person name="Baret P."/>
            <person name="Baronian K."/>
            <person name="Beier S."/>
            <person name="Bleykasten C."/>
            <person name="Bode R."/>
            <person name="Casaregola S."/>
            <person name="Despons L."/>
            <person name="Fairhead C."/>
            <person name="Giersberg M."/>
            <person name="Gierski P."/>
            <person name="Hahnel U."/>
            <person name="Hartmann A."/>
            <person name="Jankowska D."/>
            <person name="Jubin C."/>
            <person name="Jung P."/>
            <person name="Lafontaine I."/>
            <person name="Leh-Louis V."/>
            <person name="Lemaire M."/>
            <person name="Marcet-Houben M."/>
            <person name="Mascher M."/>
            <person name="Morel G."/>
            <person name="Richard G.-F."/>
            <person name="Riechen J."/>
            <person name="Sacerdot C."/>
            <person name="Sarkar A."/>
            <person name="Savel G."/>
            <person name="Schacherer J."/>
            <person name="Sherman D."/>
            <person name="Straub M.-L."/>
            <person name="Stein N."/>
            <person name="Thierry A."/>
            <person name="Trautwein-Schult A."/>
            <person name="Westhof E."/>
            <person name="Worch S."/>
            <person name="Dujon B."/>
            <person name="Souciet J.-L."/>
            <person name="Wincker P."/>
            <person name="Scholz U."/>
            <person name="Neuveglise N."/>
        </authorList>
    </citation>
    <scope>NUCLEOTIDE SEQUENCE</scope>
    <source>
        <strain evidence="3">LS3</strain>
    </source>
</reference>
<dbReference type="EMBL" id="HG937693">
    <property type="protein sequence ID" value="CDP33993.1"/>
    <property type="molecule type" value="Genomic_DNA"/>
</dbReference>
<dbReference type="Pfam" id="PF09774">
    <property type="entry name" value="MIX23"/>
    <property type="match status" value="1"/>
</dbReference>
<proteinExistence type="inferred from homology"/>
<sequence>MDGKELLEPSLCVEADKVRSFLRASRHRSDDNLHNILPRTGSCSEVINKVLFPEWSSRDRILKYCDSVADSKLSSQQSSTSEGTTAVPEKNPIDPRMDPYGARDFNVQKITEGEAIRTWVNNEQTVESIVRYNSAALLADKCGNRADRPQNYLDMYSS</sequence>
<evidence type="ECO:0000256" key="1">
    <source>
        <dbReference type="ARBA" id="ARBA00024204"/>
    </source>
</evidence>
<dbReference type="PhylomeDB" id="A0A060SZ39"/>
<evidence type="ECO:0000256" key="2">
    <source>
        <dbReference type="SAM" id="MobiDB-lite"/>
    </source>
</evidence>
<accession>A0A060SZ39</accession>
<comment type="similarity">
    <text evidence="1">Belongs to the MIX23 family.</text>
</comment>
<feature type="compositionally biased region" description="Low complexity" evidence="2">
    <location>
        <begin position="72"/>
        <end position="81"/>
    </location>
</feature>
<dbReference type="GO" id="GO:0005758">
    <property type="term" value="C:mitochondrial intermembrane space"/>
    <property type="evidence" value="ECO:0007669"/>
    <property type="project" value="InterPro"/>
</dbReference>
<name>A0A060SZ39_BLAAD</name>
<evidence type="ECO:0000313" key="3">
    <source>
        <dbReference type="EMBL" id="CDP33993.1"/>
    </source>
</evidence>
<protein>
    <submittedName>
        <fullName evidence="3">ARAD1C02288p</fullName>
    </submittedName>
</protein>
<gene>
    <name evidence="3" type="ORF">GNLVRS02_ARAD1C02288g</name>
</gene>
<dbReference type="InterPro" id="IPR019171">
    <property type="entry name" value="MIX23"/>
</dbReference>
<organism evidence="3">
    <name type="scientific">Blastobotrys adeninivorans</name>
    <name type="common">Yeast</name>
    <name type="synonym">Arxula adeninivorans</name>
    <dbReference type="NCBI Taxonomy" id="409370"/>
    <lineage>
        <taxon>Eukaryota</taxon>
        <taxon>Fungi</taxon>
        <taxon>Dikarya</taxon>
        <taxon>Ascomycota</taxon>
        <taxon>Saccharomycotina</taxon>
        <taxon>Dipodascomycetes</taxon>
        <taxon>Dipodascales</taxon>
        <taxon>Trichomonascaceae</taxon>
        <taxon>Blastobotrys</taxon>
    </lineage>
</organism>
<dbReference type="AlphaFoldDB" id="A0A060SZ39"/>
<dbReference type="PANTHER" id="PTHR31905:SF2">
    <property type="entry name" value="PROTEIN MIX23"/>
    <property type="match status" value="1"/>
</dbReference>
<reference evidence="3" key="1">
    <citation type="submission" date="2014-02" db="EMBL/GenBank/DDBJ databases">
        <authorList>
            <person name="Genoscope - CEA"/>
        </authorList>
    </citation>
    <scope>NUCLEOTIDE SEQUENCE</scope>
    <source>
        <strain evidence="3">LS3</strain>
    </source>
</reference>
<feature type="region of interest" description="Disordered" evidence="2">
    <location>
        <begin position="72"/>
        <end position="101"/>
    </location>
</feature>
<dbReference type="PANTHER" id="PTHR31905">
    <property type="entry name" value="COILED-COIL DOMAIN-CONTAINING PROTEIN 58"/>
    <property type="match status" value="1"/>
</dbReference>